<dbReference type="RefSeq" id="WP_306067331.1">
    <property type="nucleotide sequence ID" value="NZ_JAROCA020000003.1"/>
</dbReference>
<comment type="caution">
    <text evidence="1">The sequence shown here is derived from an EMBL/GenBank/DDBJ whole genome shotgun (WGS) entry which is preliminary data.</text>
</comment>
<evidence type="ECO:0000313" key="3">
    <source>
        <dbReference type="Proteomes" id="UP001228376"/>
    </source>
</evidence>
<proteinExistence type="predicted"/>
<evidence type="ECO:0000313" key="1">
    <source>
        <dbReference type="EMBL" id="MDY0407090.1"/>
    </source>
</evidence>
<evidence type="ECO:0000313" key="2">
    <source>
        <dbReference type="EMBL" id="MDY0407091.1"/>
    </source>
</evidence>
<dbReference type="Proteomes" id="UP001228376">
    <property type="component" value="Unassembled WGS sequence"/>
</dbReference>
<dbReference type="EMBL" id="JAROCA020000003">
    <property type="protein sequence ID" value="MDY0407090.1"/>
    <property type="molecule type" value="Genomic_DNA"/>
</dbReference>
<keyword evidence="3" id="KW-1185">Reference proteome</keyword>
<dbReference type="EMBL" id="JAROCA020000003">
    <property type="protein sequence ID" value="MDY0407091.1"/>
    <property type="molecule type" value="Genomic_DNA"/>
</dbReference>
<protein>
    <submittedName>
        <fullName evidence="1">Uncharacterized protein</fullName>
    </submittedName>
</protein>
<reference evidence="1 3" key="1">
    <citation type="submission" date="2023-10" db="EMBL/GenBank/DDBJ databases">
        <title>179-bfca-hs.</title>
        <authorList>
            <person name="Miliotis G."/>
            <person name="Sengupta P."/>
            <person name="Hameed A."/>
            <person name="Chuvochina M."/>
            <person name="Mcdonagh F."/>
            <person name="Simpson A.C."/>
            <person name="Singh N.K."/>
            <person name="Rekha P.D."/>
            <person name="Raman K."/>
            <person name="Hugenholtz P."/>
            <person name="Venkateswaran K."/>
        </authorList>
    </citation>
    <scope>NUCLEOTIDE SEQUENCE [LARGE SCALE GENOMIC DNA]</scope>
    <source>
        <strain evidence="1 3">179-BFC-A-HS</strain>
    </source>
</reference>
<gene>
    <name evidence="1" type="ORF">P5G51_018690</name>
    <name evidence="2" type="ORF">P5G51_018695</name>
</gene>
<name>A0ABU5CLJ0_9BACI</name>
<sequence length="48" mass="5540">MMQFFSRSVVHPAYEIPNDAFFLRSVVHPAYEIPNDAFFLSFGRSSTL</sequence>
<accession>A0ABU5CLJ0</accession>
<organism evidence="1 3">
    <name type="scientific">Tigheibacillus jepli</name>
    <dbReference type="NCBI Taxonomy" id="3035914"/>
    <lineage>
        <taxon>Bacteria</taxon>
        <taxon>Bacillati</taxon>
        <taxon>Bacillota</taxon>
        <taxon>Bacilli</taxon>
        <taxon>Bacillales</taxon>
        <taxon>Bacillaceae</taxon>
        <taxon>Tigheibacillus</taxon>
    </lineage>
</organism>